<sequence length="62" mass="6552">MRMLALVGLWLAMMASTAHAQAKSAGPLSTNEVWIGLDISPVVGLSWGDVKAHYRPDGDGSN</sequence>
<name>A0A956SEZ4_UNCEI</name>
<evidence type="ECO:0000313" key="3">
    <source>
        <dbReference type="Proteomes" id="UP000739538"/>
    </source>
</evidence>
<feature type="signal peptide" evidence="1">
    <location>
        <begin position="1"/>
        <end position="20"/>
    </location>
</feature>
<accession>A0A956SEZ4</accession>
<feature type="chain" id="PRO_5037813957" evidence="1">
    <location>
        <begin position="21"/>
        <end position="62"/>
    </location>
</feature>
<keyword evidence="1" id="KW-0732">Signal</keyword>
<proteinExistence type="predicted"/>
<reference evidence="2" key="1">
    <citation type="submission" date="2020-04" db="EMBL/GenBank/DDBJ databases">
        <authorList>
            <person name="Zhang T."/>
        </authorList>
    </citation>
    <scope>NUCLEOTIDE SEQUENCE</scope>
    <source>
        <strain evidence="2">HKST-UBA02</strain>
    </source>
</reference>
<gene>
    <name evidence="2" type="ORF">KDA27_20550</name>
</gene>
<dbReference type="Proteomes" id="UP000739538">
    <property type="component" value="Unassembled WGS sequence"/>
</dbReference>
<dbReference type="EMBL" id="JAGQHS010000150">
    <property type="protein sequence ID" value="MCA9758197.1"/>
    <property type="molecule type" value="Genomic_DNA"/>
</dbReference>
<dbReference type="AlphaFoldDB" id="A0A956SEZ4"/>
<evidence type="ECO:0000256" key="1">
    <source>
        <dbReference type="SAM" id="SignalP"/>
    </source>
</evidence>
<evidence type="ECO:0000313" key="2">
    <source>
        <dbReference type="EMBL" id="MCA9758197.1"/>
    </source>
</evidence>
<comment type="caution">
    <text evidence="2">The sequence shown here is derived from an EMBL/GenBank/DDBJ whole genome shotgun (WGS) entry which is preliminary data.</text>
</comment>
<reference evidence="2" key="2">
    <citation type="journal article" date="2021" name="Microbiome">
        <title>Successional dynamics and alternative stable states in a saline activated sludge microbial community over 9 years.</title>
        <authorList>
            <person name="Wang Y."/>
            <person name="Ye J."/>
            <person name="Ju F."/>
            <person name="Liu L."/>
            <person name="Boyd J.A."/>
            <person name="Deng Y."/>
            <person name="Parks D.H."/>
            <person name="Jiang X."/>
            <person name="Yin X."/>
            <person name="Woodcroft B.J."/>
            <person name="Tyson G.W."/>
            <person name="Hugenholtz P."/>
            <person name="Polz M.F."/>
            <person name="Zhang T."/>
        </authorList>
    </citation>
    <scope>NUCLEOTIDE SEQUENCE</scope>
    <source>
        <strain evidence="2">HKST-UBA02</strain>
    </source>
</reference>
<protein>
    <submittedName>
        <fullName evidence="2">Uncharacterized protein</fullName>
    </submittedName>
</protein>
<organism evidence="2 3">
    <name type="scientific">Eiseniibacteriota bacterium</name>
    <dbReference type="NCBI Taxonomy" id="2212470"/>
    <lineage>
        <taxon>Bacteria</taxon>
        <taxon>Candidatus Eiseniibacteriota</taxon>
    </lineage>
</organism>